<evidence type="ECO:0000313" key="5">
    <source>
        <dbReference type="Proteomes" id="UP000005408"/>
    </source>
</evidence>
<dbReference type="AlphaFoldDB" id="A0A8W8P049"/>
<proteinExistence type="predicted"/>
<evidence type="ECO:0000256" key="1">
    <source>
        <dbReference type="SAM" id="Coils"/>
    </source>
</evidence>
<reference evidence="4" key="1">
    <citation type="submission" date="2022-08" db="UniProtKB">
        <authorList>
            <consortium name="EnsemblMetazoa"/>
        </authorList>
    </citation>
    <scope>IDENTIFICATION</scope>
    <source>
        <strain evidence="4">05x7-T-G4-1.051#20</strain>
    </source>
</reference>
<evidence type="ECO:0000313" key="4">
    <source>
        <dbReference type="EnsemblMetazoa" id="G8684.2:cds"/>
    </source>
</evidence>
<accession>A0A8W8P049</accession>
<dbReference type="PROSITE" id="PS50090">
    <property type="entry name" value="MYB_LIKE"/>
    <property type="match status" value="1"/>
</dbReference>
<dbReference type="PANTHER" id="PTHR23098:SF16">
    <property type="entry name" value="REGULATORY PROTEIN ZESTE"/>
    <property type="match status" value="1"/>
</dbReference>
<keyword evidence="1" id="KW-0175">Coiled coil</keyword>
<dbReference type="PANTHER" id="PTHR23098">
    <property type="entry name" value="AGAP001331-PA-RELATED"/>
    <property type="match status" value="1"/>
</dbReference>
<evidence type="ECO:0000256" key="2">
    <source>
        <dbReference type="SAM" id="MobiDB-lite"/>
    </source>
</evidence>
<dbReference type="Pfam" id="PF13873">
    <property type="entry name" value="Myb_DNA-bind_5"/>
    <property type="match status" value="1"/>
</dbReference>
<sequence>METEEKKQRVRAQNWTAEEEIALIENVKERSLTLFGPIKGSGMKGKIKDIREKEWSCIADRLNSMFDTKRRGLDEIKKKYYNIKSRSKEKLDGVKRPKTGGGPPLPPLTLGEETFLRLSDGEPNIHGLEGGVDTDAPVQCQSSSTAEMSCLSEQSTSEVAEKLENLDEENAKAVEEISIHVPEHSGCKKKKHNKKEKESQRRCLEELERENITLDNQRLQDEIAKIRVEREVLVLKKEVLTLQKQKLVFEIQTSFPCLVEQLSSLPEC</sequence>
<feature type="coiled-coil region" evidence="1">
    <location>
        <begin position="156"/>
        <end position="236"/>
    </location>
</feature>
<dbReference type="Proteomes" id="UP000005408">
    <property type="component" value="Unassembled WGS sequence"/>
</dbReference>
<name>A0A8W8P049_MAGGI</name>
<dbReference type="EnsemblMetazoa" id="G8684.2">
    <property type="protein sequence ID" value="G8684.2:cds"/>
    <property type="gene ID" value="G8684"/>
</dbReference>
<evidence type="ECO:0000259" key="3">
    <source>
        <dbReference type="PROSITE" id="PS50090"/>
    </source>
</evidence>
<protein>
    <recommendedName>
        <fullName evidence="3">Myb-like domain-containing protein</fullName>
    </recommendedName>
</protein>
<keyword evidence="5" id="KW-1185">Reference proteome</keyword>
<dbReference type="InterPro" id="IPR028002">
    <property type="entry name" value="Myb_DNA-bind_5"/>
</dbReference>
<feature type="domain" description="Myb-like" evidence="3">
    <location>
        <begin position="7"/>
        <end position="84"/>
    </location>
</feature>
<dbReference type="InterPro" id="IPR001005">
    <property type="entry name" value="SANT/Myb"/>
</dbReference>
<feature type="region of interest" description="Disordered" evidence="2">
    <location>
        <begin position="88"/>
        <end position="109"/>
    </location>
</feature>
<dbReference type="GO" id="GO:0005634">
    <property type="term" value="C:nucleus"/>
    <property type="evidence" value="ECO:0007669"/>
    <property type="project" value="TreeGrafter"/>
</dbReference>
<organism evidence="4 5">
    <name type="scientific">Magallana gigas</name>
    <name type="common">Pacific oyster</name>
    <name type="synonym">Crassostrea gigas</name>
    <dbReference type="NCBI Taxonomy" id="29159"/>
    <lineage>
        <taxon>Eukaryota</taxon>
        <taxon>Metazoa</taxon>
        <taxon>Spiralia</taxon>
        <taxon>Lophotrochozoa</taxon>
        <taxon>Mollusca</taxon>
        <taxon>Bivalvia</taxon>
        <taxon>Autobranchia</taxon>
        <taxon>Pteriomorphia</taxon>
        <taxon>Ostreida</taxon>
        <taxon>Ostreoidea</taxon>
        <taxon>Ostreidae</taxon>
        <taxon>Magallana</taxon>
    </lineage>
</organism>